<proteinExistence type="predicted"/>
<feature type="domain" description="ComEC/Rec2-related protein" evidence="2">
    <location>
        <begin position="232"/>
        <end position="264"/>
    </location>
</feature>
<protein>
    <submittedName>
        <fullName evidence="3">Competence protein</fullName>
    </submittedName>
</protein>
<organism evidence="3 4">
    <name type="scientific">Micromonospora humi</name>
    <dbReference type="NCBI Taxonomy" id="745366"/>
    <lineage>
        <taxon>Bacteria</taxon>
        <taxon>Bacillati</taxon>
        <taxon>Actinomycetota</taxon>
        <taxon>Actinomycetes</taxon>
        <taxon>Micromonosporales</taxon>
        <taxon>Micromonosporaceae</taxon>
        <taxon>Micromonospora</taxon>
    </lineage>
</organism>
<dbReference type="InterPro" id="IPR004477">
    <property type="entry name" value="ComEC_N"/>
</dbReference>
<reference evidence="4" key="1">
    <citation type="submission" date="2016-06" db="EMBL/GenBank/DDBJ databases">
        <authorList>
            <person name="Varghese N."/>
            <person name="Submissions Spin"/>
        </authorList>
    </citation>
    <scope>NUCLEOTIDE SEQUENCE [LARGE SCALE GENOMIC DNA]</scope>
    <source>
        <strain evidence="4">DSM 45647</strain>
    </source>
</reference>
<sequence>MSADSSDAGPDLRLAGFAVAAWLAALAGLHLSARATAGLAAVAAALAAVAGLRLRRERPAPIRRYGWIALAVLLGVLCGAAATGARLAVRDAAPIRALVTERALVTADLVVRDDPRRVRGSPGRPAPLLVRVDLVRLTGPDGSQVIGPVRGLVLATDPGWQGLLPGQRVTTRGRLAEPRGGDLTAAVLSATGAPTRRGAPSWAQRAAGTLRAGLQRACEPLPDAPGGLLPGLVVGDTSRLLPEVEEDFRDTGMTHLNAVSGANVR</sequence>
<dbReference type="Pfam" id="PF03772">
    <property type="entry name" value="Competence"/>
    <property type="match status" value="1"/>
</dbReference>
<keyword evidence="1" id="KW-1133">Transmembrane helix</keyword>
<keyword evidence="1" id="KW-0472">Membrane</keyword>
<keyword evidence="4" id="KW-1185">Reference proteome</keyword>
<dbReference type="EMBL" id="FMDM01000026">
    <property type="protein sequence ID" value="SCG79307.1"/>
    <property type="molecule type" value="Genomic_DNA"/>
</dbReference>
<gene>
    <name evidence="3" type="ORF">GA0070213_1261</name>
</gene>
<dbReference type="STRING" id="745366.GA0070213_1261"/>
<evidence type="ECO:0000313" key="4">
    <source>
        <dbReference type="Proteomes" id="UP000199360"/>
    </source>
</evidence>
<dbReference type="AlphaFoldDB" id="A0A1C5K963"/>
<name>A0A1C5K963_9ACTN</name>
<evidence type="ECO:0000313" key="3">
    <source>
        <dbReference type="EMBL" id="SCG79307.1"/>
    </source>
</evidence>
<evidence type="ECO:0000259" key="2">
    <source>
        <dbReference type="Pfam" id="PF03772"/>
    </source>
</evidence>
<accession>A0A1C5K963</accession>
<feature type="transmembrane region" description="Helical" evidence="1">
    <location>
        <begin position="12"/>
        <end position="31"/>
    </location>
</feature>
<evidence type="ECO:0000256" key="1">
    <source>
        <dbReference type="SAM" id="Phobius"/>
    </source>
</evidence>
<dbReference type="Proteomes" id="UP000199360">
    <property type="component" value="Unassembled WGS sequence"/>
</dbReference>
<keyword evidence="1" id="KW-0812">Transmembrane</keyword>
<feature type="transmembrane region" description="Helical" evidence="1">
    <location>
        <begin position="37"/>
        <end position="54"/>
    </location>
</feature>
<feature type="transmembrane region" description="Helical" evidence="1">
    <location>
        <begin position="66"/>
        <end position="89"/>
    </location>
</feature>